<accession>A0ABX9UA70</accession>
<comment type="caution">
    <text evidence="2">The sequence shown here is derived from an EMBL/GenBank/DDBJ whole genome shotgun (WGS) entry which is preliminary data.</text>
</comment>
<name>A0ABX9UA70_9GAMM</name>
<sequence length="213" mass="25171">MNIKSIETLIDYIQQEKGWRTKELLNFKARSLQIKGIDQNSLFKLGICLVYSHWEGFVKNASVAFFTYLIKRGFKYNELLDNYKVCAYLEHFKGYPHKNFDASFKLVTNQINFNTSIQIDPLTFIDTKSNLNYENLHEILRKIGLPLSPFELKAKFLNETLLNFRNAISHGEYRKIDIDEFVHIFDETLILIETFSNELENFSVQKSFFRKNI</sequence>
<evidence type="ECO:0000313" key="2">
    <source>
        <dbReference type="EMBL" id="RLL49286.1"/>
    </source>
</evidence>
<dbReference type="Pfam" id="PF18735">
    <property type="entry name" value="HEPN_RiboL-PSP"/>
    <property type="match status" value="1"/>
</dbReference>
<dbReference type="EMBL" id="RCHE01000004">
    <property type="protein sequence ID" value="RLL49286.1"/>
    <property type="molecule type" value="Genomic_DNA"/>
</dbReference>
<dbReference type="RefSeq" id="WP_121531085.1">
    <property type="nucleotide sequence ID" value="NZ_RCHE01000004.1"/>
</dbReference>
<proteinExistence type="predicted"/>
<dbReference type="InterPro" id="IPR041519">
    <property type="entry name" value="HEPN_RiboL-PSP"/>
</dbReference>
<protein>
    <recommendedName>
        <fullName evidence="1">RiboL-PSP-HEPN domain-containing protein</fullName>
    </recommendedName>
</protein>
<evidence type="ECO:0000259" key="1">
    <source>
        <dbReference type="Pfam" id="PF18735"/>
    </source>
</evidence>
<feature type="domain" description="RiboL-PSP-HEPN" evidence="1">
    <location>
        <begin position="19"/>
        <end position="201"/>
    </location>
</feature>
<dbReference type="Proteomes" id="UP000273105">
    <property type="component" value="Unassembled WGS sequence"/>
</dbReference>
<organism evidence="2 3">
    <name type="scientific">Acinetobacter cumulans</name>
    <dbReference type="NCBI Taxonomy" id="2136182"/>
    <lineage>
        <taxon>Bacteria</taxon>
        <taxon>Pseudomonadati</taxon>
        <taxon>Pseudomonadota</taxon>
        <taxon>Gammaproteobacteria</taxon>
        <taxon>Moraxellales</taxon>
        <taxon>Moraxellaceae</taxon>
        <taxon>Acinetobacter</taxon>
    </lineage>
</organism>
<evidence type="ECO:0000313" key="3">
    <source>
        <dbReference type="Proteomes" id="UP000273105"/>
    </source>
</evidence>
<gene>
    <name evidence="2" type="ORF">D9K79_02980</name>
</gene>
<keyword evidence="3" id="KW-1185">Reference proteome</keyword>
<reference evidence="2 3" key="1">
    <citation type="submission" date="2018-09" db="EMBL/GenBank/DDBJ databases">
        <title>The draft genome of Acinetobacter sp. strains.</title>
        <authorList>
            <person name="Qin J."/>
            <person name="Feng Y."/>
            <person name="Zong Z."/>
        </authorList>
    </citation>
    <scope>NUCLEOTIDE SEQUENCE [LARGE SCALE GENOMIC DNA]</scope>
    <source>
        <strain evidence="2 3">WCHAc060001</strain>
    </source>
</reference>